<organism evidence="13 14">
    <name type="scientific">Methylomonas paludis</name>
    <dbReference type="NCBI Taxonomy" id="1173101"/>
    <lineage>
        <taxon>Bacteria</taxon>
        <taxon>Pseudomonadati</taxon>
        <taxon>Pseudomonadota</taxon>
        <taxon>Gammaproteobacteria</taxon>
        <taxon>Methylococcales</taxon>
        <taxon>Methylococcaceae</taxon>
        <taxon>Methylomonas</taxon>
    </lineage>
</organism>
<reference evidence="13" key="1">
    <citation type="submission" date="2021-04" db="EMBL/GenBank/DDBJ databases">
        <title>Draft genome sequence data of methanotrophic Methylovulum sp. strain S1L and Methylomonas sp. strain S2AM isolated from boreal lake water columns.</title>
        <authorList>
            <person name="Rissanen A.J."/>
            <person name="Mangayil R."/>
            <person name="Svenning M.M."/>
            <person name="Khanongnuch R."/>
        </authorList>
    </citation>
    <scope>NUCLEOTIDE SEQUENCE</scope>
    <source>
        <strain evidence="13">S2AM</strain>
    </source>
</reference>
<dbReference type="KEGG" id="mpad:KEF85_12320"/>
<evidence type="ECO:0000313" key="13">
    <source>
        <dbReference type="EMBL" id="QWF70126.1"/>
    </source>
</evidence>
<evidence type="ECO:0000256" key="6">
    <source>
        <dbReference type="ARBA" id="ARBA00022692"/>
    </source>
</evidence>
<evidence type="ECO:0000256" key="1">
    <source>
        <dbReference type="ARBA" id="ARBA00004383"/>
    </source>
</evidence>
<comment type="subcellular location">
    <subcellularLocation>
        <location evidence="1">Cell inner membrane</location>
        <topology evidence="1">Single-pass membrane protein</topology>
        <orientation evidence="1">Periplasmic side</orientation>
    </subcellularLocation>
</comment>
<dbReference type="GO" id="GO:0055085">
    <property type="term" value="P:transmembrane transport"/>
    <property type="evidence" value="ECO:0007669"/>
    <property type="project" value="InterPro"/>
</dbReference>
<keyword evidence="14" id="KW-1185">Reference proteome</keyword>
<evidence type="ECO:0000256" key="4">
    <source>
        <dbReference type="ARBA" id="ARBA00022475"/>
    </source>
</evidence>
<comment type="similarity">
    <text evidence="2">Belongs to the TonB family.</text>
</comment>
<evidence type="ECO:0000256" key="9">
    <source>
        <dbReference type="ARBA" id="ARBA00023136"/>
    </source>
</evidence>
<proteinExistence type="inferred from homology"/>
<dbReference type="Gene3D" id="3.30.1150.10">
    <property type="match status" value="1"/>
</dbReference>
<evidence type="ECO:0000256" key="7">
    <source>
        <dbReference type="ARBA" id="ARBA00022927"/>
    </source>
</evidence>
<dbReference type="EMBL" id="CP073754">
    <property type="protein sequence ID" value="QWF70126.1"/>
    <property type="molecule type" value="Genomic_DNA"/>
</dbReference>
<gene>
    <name evidence="13" type="ORF">KEF85_12320</name>
</gene>
<keyword evidence="9 11" id="KW-0472">Membrane</keyword>
<keyword evidence="6 11" id="KW-0812">Transmembrane</keyword>
<dbReference type="PANTHER" id="PTHR33446">
    <property type="entry name" value="PROTEIN TONB-RELATED"/>
    <property type="match status" value="1"/>
</dbReference>
<evidence type="ECO:0000313" key="14">
    <source>
        <dbReference type="Proteomes" id="UP000676649"/>
    </source>
</evidence>
<dbReference type="InterPro" id="IPR051045">
    <property type="entry name" value="TonB-dependent_transducer"/>
</dbReference>
<evidence type="ECO:0000256" key="8">
    <source>
        <dbReference type="ARBA" id="ARBA00022989"/>
    </source>
</evidence>
<dbReference type="Proteomes" id="UP000676649">
    <property type="component" value="Chromosome"/>
</dbReference>
<keyword evidence="7" id="KW-0653">Protein transport</keyword>
<evidence type="ECO:0000256" key="5">
    <source>
        <dbReference type="ARBA" id="ARBA00022519"/>
    </source>
</evidence>
<dbReference type="SUPFAM" id="SSF74653">
    <property type="entry name" value="TolA/TonB C-terminal domain"/>
    <property type="match status" value="1"/>
</dbReference>
<dbReference type="RefSeq" id="WP_215580989.1">
    <property type="nucleotide sequence ID" value="NZ_CP073754.1"/>
</dbReference>
<keyword evidence="3" id="KW-0813">Transport</keyword>
<evidence type="ECO:0000256" key="11">
    <source>
        <dbReference type="SAM" id="Phobius"/>
    </source>
</evidence>
<dbReference type="Pfam" id="PF03544">
    <property type="entry name" value="TonB_C"/>
    <property type="match status" value="1"/>
</dbReference>
<dbReference type="NCBIfam" id="TIGR01352">
    <property type="entry name" value="tonB_Cterm"/>
    <property type="match status" value="1"/>
</dbReference>
<accession>A0A975MLM2</accession>
<feature type="region of interest" description="Disordered" evidence="10">
    <location>
        <begin position="67"/>
        <end position="104"/>
    </location>
</feature>
<protein>
    <submittedName>
        <fullName evidence="13">Energy transducer TonB</fullName>
    </submittedName>
</protein>
<dbReference type="InterPro" id="IPR006260">
    <property type="entry name" value="TonB/TolA_C"/>
</dbReference>
<evidence type="ECO:0000256" key="10">
    <source>
        <dbReference type="SAM" id="MobiDB-lite"/>
    </source>
</evidence>
<dbReference type="GO" id="GO:0005886">
    <property type="term" value="C:plasma membrane"/>
    <property type="evidence" value="ECO:0007669"/>
    <property type="project" value="UniProtKB-SubCell"/>
</dbReference>
<name>A0A975MLM2_9GAMM</name>
<evidence type="ECO:0000256" key="3">
    <source>
        <dbReference type="ARBA" id="ARBA00022448"/>
    </source>
</evidence>
<feature type="compositionally biased region" description="Basic and acidic residues" evidence="10">
    <location>
        <begin position="93"/>
        <end position="104"/>
    </location>
</feature>
<feature type="transmembrane region" description="Helical" evidence="11">
    <location>
        <begin position="20"/>
        <end position="40"/>
    </location>
</feature>
<feature type="domain" description="TonB C-terminal" evidence="12">
    <location>
        <begin position="154"/>
        <end position="239"/>
    </location>
</feature>
<feature type="region of interest" description="Disordered" evidence="10">
    <location>
        <begin position="119"/>
        <end position="168"/>
    </location>
</feature>
<keyword evidence="4" id="KW-1003">Cell membrane</keyword>
<keyword evidence="5" id="KW-0997">Cell inner membrane</keyword>
<dbReference type="InterPro" id="IPR037682">
    <property type="entry name" value="TonB_C"/>
</dbReference>
<dbReference type="AlphaFoldDB" id="A0A975MLM2"/>
<keyword evidence="8 11" id="KW-1133">Transmembrane helix</keyword>
<dbReference type="PROSITE" id="PS52015">
    <property type="entry name" value="TONB_CTD"/>
    <property type="match status" value="1"/>
</dbReference>
<feature type="compositionally biased region" description="Low complexity" evidence="10">
    <location>
        <begin position="68"/>
        <end position="89"/>
    </location>
</feature>
<evidence type="ECO:0000259" key="12">
    <source>
        <dbReference type="PROSITE" id="PS52015"/>
    </source>
</evidence>
<sequence length="239" mass="26040">MKLINTTTNSLPLPVNEPEVSGRVLFFLALIVLVLHLLVYRLYQRSEQPQPAQASAAKPFKLEVSMISSPASTPSPPAATQSAAPQTKTAPKKAPEKKPPEPNKSEDFAALEQVIKTQPRQQVAMAVKTQPGSRSVQTVSSTMIHSPPKNSHAIDNFPESDEHNPSPEYPDMAIFLGYQGAAIVRINISAKGASTGTELLRSSGHKILDEAASKTLRQWRFTPTNKPDSVIIVVNYVIR</sequence>
<dbReference type="GO" id="GO:0015031">
    <property type="term" value="P:protein transport"/>
    <property type="evidence" value="ECO:0007669"/>
    <property type="project" value="UniProtKB-KW"/>
</dbReference>
<feature type="compositionally biased region" description="Polar residues" evidence="10">
    <location>
        <begin position="130"/>
        <end position="144"/>
    </location>
</feature>
<evidence type="ECO:0000256" key="2">
    <source>
        <dbReference type="ARBA" id="ARBA00006555"/>
    </source>
</evidence>